<evidence type="ECO:0000313" key="3">
    <source>
        <dbReference type="Proteomes" id="UP000604046"/>
    </source>
</evidence>
<evidence type="ECO:0000313" key="2">
    <source>
        <dbReference type="EMBL" id="CAE7529492.1"/>
    </source>
</evidence>
<proteinExistence type="predicted"/>
<reference evidence="2" key="1">
    <citation type="submission" date="2021-02" db="EMBL/GenBank/DDBJ databases">
        <authorList>
            <person name="Dougan E. K."/>
            <person name="Rhodes N."/>
            <person name="Thang M."/>
            <person name="Chan C."/>
        </authorList>
    </citation>
    <scope>NUCLEOTIDE SEQUENCE</scope>
</reference>
<keyword evidence="1" id="KW-0812">Transmembrane</keyword>
<accession>A0A812TJI1</accession>
<feature type="transmembrane region" description="Helical" evidence="1">
    <location>
        <begin position="36"/>
        <end position="58"/>
    </location>
</feature>
<keyword evidence="3" id="KW-1185">Reference proteome</keyword>
<organism evidence="2 3">
    <name type="scientific">Symbiodinium natans</name>
    <dbReference type="NCBI Taxonomy" id="878477"/>
    <lineage>
        <taxon>Eukaryota</taxon>
        <taxon>Sar</taxon>
        <taxon>Alveolata</taxon>
        <taxon>Dinophyceae</taxon>
        <taxon>Suessiales</taxon>
        <taxon>Symbiodiniaceae</taxon>
        <taxon>Symbiodinium</taxon>
    </lineage>
</organism>
<name>A0A812TJI1_9DINO</name>
<sequence>MKGLWLPHCYGRIERLLMWLEGEDLFHRSSSLERSLTMAILGILVASTGFTALHSCAVRDTCTAERARSQALALEVERLRHELVTTSAHSVLAVDSAEEDLRQRTFQSPAFHLRGANEGGLADGE</sequence>
<dbReference type="Proteomes" id="UP000604046">
    <property type="component" value="Unassembled WGS sequence"/>
</dbReference>
<protein>
    <submittedName>
        <fullName evidence="2">Uncharacterized protein</fullName>
    </submittedName>
</protein>
<evidence type="ECO:0000256" key="1">
    <source>
        <dbReference type="SAM" id="Phobius"/>
    </source>
</evidence>
<gene>
    <name evidence="2" type="ORF">SNAT2548_LOCUS29649</name>
</gene>
<keyword evidence="1" id="KW-1133">Transmembrane helix</keyword>
<dbReference type="AlphaFoldDB" id="A0A812TJI1"/>
<keyword evidence="1" id="KW-0472">Membrane</keyword>
<dbReference type="EMBL" id="CAJNDS010002570">
    <property type="protein sequence ID" value="CAE7529492.1"/>
    <property type="molecule type" value="Genomic_DNA"/>
</dbReference>
<comment type="caution">
    <text evidence="2">The sequence shown here is derived from an EMBL/GenBank/DDBJ whole genome shotgun (WGS) entry which is preliminary data.</text>
</comment>